<dbReference type="Pfam" id="PF12069">
    <property type="entry name" value="DUF3549"/>
    <property type="match status" value="1"/>
</dbReference>
<dbReference type="AlphaFoldDB" id="A0A090S4J6"/>
<dbReference type="Proteomes" id="UP000029228">
    <property type="component" value="Unassembled WGS sequence"/>
</dbReference>
<dbReference type="OrthoDB" id="5597089at2"/>
<keyword evidence="2" id="KW-1185">Reference proteome</keyword>
<sequence length="352" mass="39698">METIHTLTDLLVNSGCQYHIYDISRRVQLIDNEQFAAVERASQPYPYPIQRQAQFAIAYWNEEKQPWIWFLKFQLDERGLLSQGDVGQFLKYVLEAMGTRLGKEMSEEQQQKLSNNPFTFKPTDDKLAVFHSLLRAELDLTTSQYYQHARDYFRGDLGWDNWQTVGLQGITDMAARLGQEENGRLIRTSLRHLASEPRYALLGALEHVALPEKLSTTLRELAQFECESDEPDLFLLAAYARALSGGKPEQLESLVSEILASARLSHQEVLIAIAGRAWQPLTTPALAEKFLVRLAQTGNQGLFNQLFADLVMMPSLRLVLLPLLHSSPSPELASALVALQQAATQGKNSLGR</sequence>
<gene>
    <name evidence="1" type="ORF">JCM19235_3972</name>
</gene>
<organism evidence="1 2">
    <name type="scientific">Vibrio maritimus</name>
    <dbReference type="NCBI Taxonomy" id="990268"/>
    <lineage>
        <taxon>Bacteria</taxon>
        <taxon>Pseudomonadati</taxon>
        <taxon>Pseudomonadota</taxon>
        <taxon>Gammaproteobacteria</taxon>
        <taxon>Vibrionales</taxon>
        <taxon>Vibrionaceae</taxon>
        <taxon>Vibrio</taxon>
    </lineage>
</organism>
<evidence type="ECO:0000313" key="2">
    <source>
        <dbReference type="Proteomes" id="UP000029228"/>
    </source>
</evidence>
<accession>A0A090S4J6</accession>
<comment type="caution">
    <text evidence="1">The sequence shown here is derived from an EMBL/GenBank/DDBJ whole genome shotgun (WGS) entry which is preliminary data.</text>
</comment>
<evidence type="ECO:0000313" key="1">
    <source>
        <dbReference type="EMBL" id="GAL22456.1"/>
    </source>
</evidence>
<dbReference type="EMBL" id="BBMR01000013">
    <property type="protein sequence ID" value="GAL22456.1"/>
    <property type="molecule type" value="Genomic_DNA"/>
</dbReference>
<name>A0A090S4J6_9VIBR</name>
<protein>
    <recommendedName>
        <fullName evidence="3">DUF3549 domain-containing protein</fullName>
    </recommendedName>
</protein>
<evidence type="ECO:0008006" key="3">
    <source>
        <dbReference type="Google" id="ProtNLM"/>
    </source>
</evidence>
<proteinExistence type="predicted"/>
<dbReference type="InterPro" id="IPR021936">
    <property type="entry name" value="DUF3549"/>
</dbReference>
<dbReference type="STRING" id="990268.JCM19235_3972"/>
<reference evidence="1 2" key="1">
    <citation type="submission" date="2014-09" db="EMBL/GenBank/DDBJ databases">
        <title>Vibrio maritimus JCM 19235. (C45) whole genome shotgun sequence.</title>
        <authorList>
            <person name="Sawabe T."/>
            <person name="Meirelles P."/>
            <person name="Nakanishi M."/>
            <person name="Sayaka M."/>
            <person name="Hattori M."/>
            <person name="Ohkuma M."/>
        </authorList>
    </citation>
    <scope>NUCLEOTIDE SEQUENCE [LARGE SCALE GENOMIC DNA]</scope>
    <source>
        <strain evidence="2">JCM19235</strain>
    </source>
</reference>